<reference evidence="1" key="1">
    <citation type="journal article" date="2019" name="bioRxiv">
        <title>The Genome of the Zebra Mussel, Dreissena polymorpha: A Resource for Invasive Species Research.</title>
        <authorList>
            <person name="McCartney M.A."/>
            <person name="Auch B."/>
            <person name="Kono T."/>
            <person name="Mallez S."/>
            <person name="Zhang Y."/>
            <person name="Obille A."/>
            <person name="Becker A."/>
            <person name="Abrahante J.E."/>
            <person name="Garbe J."/>
            <person name="Badalamenti J.P."/>
            <person name="Herman A."/>
            <person name="Mangelson H."/>
            <person name="Liachko I."/>
            <person name="Sullivan S."/>
            <person name="Sone E.D."/>
            <person name="Koren S."/>
            <person name="Silverstein K.A.T."/>
            <person name="Beckman K.B."/>
            <person name="Gohl D.M."/>
        </authorList>
    </citation>
    <scope>NUCLEOTIDE SEQUENCE</scope>
    <source>
        <strain evidence="1">Duluth1</strain>
        <tissue evidence="1">Whole animal</tissue>
    </source>
</reference>
<evidence type="ECO:0000313" key="1">
    <source>
        <dbReference type="EMBL" id="KAH3789799.1"/>
    </source>
</evidence>
<reference evidence="1" key="2">
    <citation type="submission" date="2020-11" db="EMBL/GenBank/DDBJ databases">
        <authorList>
            <person name="McCartney M.A."/>
            <person name="Auch B."/>
            <person name="Kono T."/>
            <person name="Mallez S."/>
            <person name="Becker A."/>
            <person name="Gohl D.M."/>
            <person name="Silverstein K.A.T."/>
            <person name="Koren S."/>
            <person name="Bechman K.B."/>
            <person name="Herman A."/>
            <person name="Abrahante J.E."/>
            <person name="Garbe J."/>
        </authorList>
    </citation>
    <scope>NUCLEOTIDE SEQUENCE</scope>
    <source>
        <strain evidence="1">Duluth1</strain>
        <tissue evidence="1">Whole animal</tissue>
    </source>
</reference>
<keyword evidence="2" id="KW-1185">Reference proteome</keyword>
<organism evidence="1 2">
    <name type="scientific">Dreissena polymorpha</name>
    <name type="common">Zebra mussel</name>
    <name type="synonym">Mytilus polymorpha</name>
    <dbReference type="NCBI Taxonomy" id="45954"/>
    <lineage>
        <taxon>Eukaryota</taxon>
        <taxon>Metazoa</taxon>
        <taxon>Spiralia</taxon>
        <taxon>Lophotrochozoa</taxon>
        <taxon>Mollusca</taxon>
        <taxon>Bivalvia</taxon>
        <taxon>Autobranchia</taxon>
        <taxon>Heteroconchia</taxon>
        <taxon>Euheterodonta</taxon>
        <taxon>Imparidentia</taxon>
        <taxon>Neoheterodontei</taxon>
        <taxon>Myida</taxon>
        <taxon>Dreissenoidea</taxon>
        <taxon>Dreissenidae</taxon>
        <taxon>Dreissena</taxon>
    </lineage>
</organism>
<accession>A0A9D4IYV8</accession>
<dbReference type="Proteomes" id="UP000828390">
    <property type="component" value="Unassembled WGS sequence"/>
</dbReference>
<evidence type="ECO:0000313" key="2">
    <source>
        <dbReference type="Proteomes" id="UP000828390"/>
    </source>
</evidence>
<comment type="caution">
    <text evidence="1">The sequence shown here is derived from an EMBL/GenBank/DDBJ whole genome shotgun (WGS) entry which is preliminary data.</text>
</comment>
<gene>
    <name evidence="1" type="ORF">DPMN_167987</name>
</gene>
<dbReference type="AlphaFoldDB" id="A0A9D4IYV8"/>
<sequence length="104" mass="11957">MNDYVCHPLIRLPDDVGELSWHSVLSQMSTEGLPVNAVERLFIVYAVNIQGRITLKGLFQNDAELRSDLCTISFRKPDCWSRRCGSTAPFTSIRFRRMRLNIVL</sequence>
<protein>
    <submittedName>
        <fullName evidence="1">Uncharacterized protein</fullName>
    </submittedName>
</protein>
<name>A0A9D4IYV8_DREPO</name>
<dbReference type="EMBL" id="JAIWYP010000008">
    <property type="protein sequence ID" value="KAH3789799.1"/>
    <property type="molecule type" value="Genomic_DNA"/>
</dbReference>
<proteinExistence type="predicted"/>